<dbReference type="eggNOG" id="COG1593">
    <property type="taxonomic scope" value="Bacteria"/>
</dbReference>
<name>A0A099EXL7_9RHOB</name>
<evidence type="ECO:0000256" key="7">
    <source>
        <dbReference type="RuleBase" id="RU369079"/>
    </source>
</evidence>
<keyword evidence="6 7" id="KW-0472">Membrane</keyword>
<dbReference type="AlphaFoldDB" id="A0A099EXL7"/>
<dbReference type="InterPro" id="IPR010656">
    <property type="entry name" value="DctM"/>
</dbReference>
<feature type="transmembrane region" description="Helical" evidence="7">
    <location>
        <begin position="6"/>
        <end position="39"/>
    </location>
</feature>
<dbReference type="NCBIfam" id="TIGR00786">
    <property type="entry name" value="dctM"/>
    <property type="match status" value="1"/>
</dbReference>
<dbReference type="PIRSF" id="PIRSF006066">
    <property type="entry name" value="HI0050"/>
    <property type="match status" value="1"/>
</dbReference>
<dbReference type="Proteomes" id="UP000029846">
    <property type="component" value="Unassembled WGS sequence"/>
</dbReference>
<feature type="transmembrane region" description="Helical" evidence="7">
    <location>
        <begin position="59"/>
        <end position="83"/>
    </location>
</feature>
<accession>A0A099EXL7</accession>
<feature type="transmembrane region" description="Helical" evidence="7">
    <location>
        <begin position="284"/>
        <end position="314"/>
    </location>
</feature>
<gene>
    <name evidence="9" type="ORF">IT41_16550</name>
    <name evidence="10" type="ORF">SAMN04487972_12822</name>
</gene>
<feature type="transmembrane region" description="Helical" evidence="7">
    <location>
        <begin position="103"/>
        <end position="128"/>
    </location>
</feature>
<keyword evidence="11" id="KW-1185">Reference proteome</keyword>
<evidence type="ECO:0000313" key="10">
    <source>
        <dbReference type="EMBL" id="SFA60397.1"/>
    </source>
</evidence>
<reference evidence="9 11" key="2">
    <citation type="submission" date="2014-10" db="EMBL/GenBank/DDBJ databases">
        <title>Paracoccus sanguinis sp. nov., isolated from clinical specimens of New York State patients.</title>
        <authorList>
            <person name="Mingle L.A."/>
            <person name="Cole J.A."/>
            <person name="Lapierre P."/>
            <person name="Musser K.A."/>
        </authorList>
    </citation>
    <scope>NUCLEOTIDE SEQUENCE [LARGE SCALE GENOMIC DNA]</scope>
    <source>
        <strain evidence="9 11">JCM 14014</strain>
    </source>
</reference>
<reference evidence="10 12" key="3">
    <citation type="submission" date="2016-10" db="EMBL/GenBank/DDBJ databases">
        <authorList>
            <person name="de Groot N.N."/>
        </authorList>
    </citation>
    <scope>NUCLEOTIDE SEQUENCE [LARGE SCALE GENOMIC DNA]</scope>
    <source>
        <strain evidence="10 12">CGMCC 1.6117</strain>
    </source>
</reference>
<protein>
    <recommendedName>
        <fullName evidence="7">TRAP transporter large permease protein</fullName>
    </recommendedName>
</protein>
<sequence length="432" mass="44839">MAGTASLILISVFGVMTLIGIPLALSITAAAIAAVLLVVPLDMALFTSAQKMMTSLDSFSLLAVPFFILSGVIMNSGGIAVRLVDFAKLIAGRVPGSLAQTNIAGNMLFGSISGSAIAASTSIGGVMVPMQKREGYDHGFAAAVNIASAPTGMLIPPSTAFIIYSLVAGGASIGALFMGGAVAGTLWGLGMMVVTAFVARGRAWPVAGRVTMSEAMAVIWRALPSLMLIVFIIGGIMLGVVTAVEASGIAVIYTMLLAFVIHRTKPVRELPSFLMETVHMTGTIMLLLAASAALSFAMAFTGIPAAVTSLILAISENPVIVMLIINIVLLVVGCFMDMGPAILIFTPILLPIAQKVGYDPVHFGVVMIFNLAIGTITPPVGTGLFVGAGVARVKVETCIRALGPFYILLIITLLVVSYFPALTMWLPRYFGL</sequence>
<comment type="similarity">
    <text evidence="7">Belongs to the TRAP transporter large permease family.</text>
</comment>
<evidence type="ECO:0000313" key="11">
    <source>
        <dbReference type="Proteomes" id="UP000029846"/>
    </source>
</evidence>
<comment type="function">
    <text evidence="7">Part of the tripartite ATP-independent periplasmic (TRAP) transport system.</text>
</comment>
<feature type="transmembrane region" description="Helical" evidence="7">
    <location>
        <begin position="405"/>
        <end position="426"/>
    </location>
</feature>
<evidence type="ECO:0000256" key="5">
    <source>
        <dbReference type="ARBA" id="ARBA00022989"/>
    </source>
</evidence>
<keyword evidence="7" id="KW-0813">Transport</keyword>
<feature type="transmembrane region" description="Helical" evidence="7">
    <location>
        <begin position="361"/>
        <end position="385"/>
    </location>
</feature>
<evidence type="ECO:0000313" key="9">
    <source>
        <dbReference type="EMBL" id="KGJ02736.1"/>
    </source>
</evidence>
<feature type="domain" description="TRAP C4-dicarboxylate transport system permease DctM subunit" evidence="8">
    <location>
        <begin position="12"/>
        <end position="422"/>
    </location>
</feature>
<dbReference type="InterPro" id="IPR004681">
    <property type="entry name" value="TRAP_DctM"/>
</dbReference>
<proteinExistence type="inferred from homology"/>
<dbReference type="STRING" id="376733.SAMN04487972_12822"/>
<dbReference type="OrthoDB" id="9790209at2"/>
<evidence type="ECO:0000256" key="3">
    <source>
        <dbReference type="ARBA" id="ARBA00022519"/>
    </source>
</evidence>
<feature type="transmembrane region" description="Helical" evidence="7">
    <location>
        <begin position="218"/>
        <end position="240"/>
    </location>
</feature>
<feature type="transmembrane region" description="Helical" evidence="7">
    <location>
        <begin position="140"/>
        <end position="167"/>
    </location>
</feature>
<keyword evidence="3 7" id="KW-0997">Cell inner membrane</keyword>
<dbReference type="EMBL" id="JRKN01000032">
    <property type="protein sequence ID" value="KGJ02736.1"/>
    <property type="molecule type" value="Genomic_DNA"/>
</dbReference>
<keyword evidence="5 7" id="KW-1133">Transmembrane helix</keyword>
<dbReference type="GO" id="GO:0005886">
    <property type="term" value="C:plasma membrane"/>
    <property type="evidence" value="ECO:0007669"/>
    <property type="project" value="UniProtKB-SubCell"/>
</dbReference>
<organism evidence="9 11">
    <name type="scientific">Paracoccus halophilus</name>
    <dbReference type="NCBI Taxonomy" id="376733"/>
    <lineage>
        <taxon>Bacteria</taxon>
        <taxon>Pseudomonadati</taxon>
        <taxon>Pseudomonadota</taxon>
        <taxon>Alphaproteobacteria</taxon>
        <taxon>Rhodobacterales</taxon>
        <taxon>Paracoccaceae</taxon>
        <taxon>Paracoccus</taxon>
    </lineage>
</organism>
<comment type="subunit">
    <text evidence="7">The complex comprises the extracytoplasmic solute receptor protein and the two transmembrane proteins.</text>
</comment>
<evidence type="ECO:0000256" key="2">
    <source>
        <dbReference type="ARBA" id="ARBA00022475"/>
    </source>
</evidence>
<feature type="transmembrane region" description="Helical" evidence="7">
    <location>
        <begin position="173"/>
        <end position="198"/>
    </location>
</feature>
<evidence type="ECO:0000256" key="4">
    <source>
        <dbReference type="ARBA" id="ARBA00022692"/>
    </source>
</evidence>
<comment type="subcellular location">
    <subcellularLocation>
        <location evidence="1 7">Cell inner membrane</location>
        <topology evidence="1 7">Multi-pass membrane protein</topology>
    </subcellularLocation>
</comment>
<evidence type="ECO:0000313" key="12">
    <source>
        <dbReference type="Proteomes" id="UP000182312"/>
    </source>
</evidence>
<dbReference type="Proteomes" id="UP000182312">
    <property type="component" value="Unassembled WGS sequence"/>
</dbReference>
<keyword evidence="2" id="KW-1003">Cell membrane</keyword>
<dbReference type="PANTHER" id="PTHR33362:SF2">
    <property type="entry name" value="TRAP TRANSPORTER LARGE PERMEASE PROTEIN"/>
    <property type="match status" value="1"/>
</dbReference>
<evidence type="ECO:0000256" key="1">
    <source>
        <dbReference type="ARBA" id="ARBA00004429"/>
    </source>
</evidence>
<dbReference type="EMBL" id="FOJO01000028">
    <property type="protein sequence ID" value="SFA60397.1"/>
    <property type="molecule type" value="Genomic_DNA"/>
</dbReference>
<evidence type="ECO:0000259" key="8">
    <source>
        <dbReference type="Pfam" id="PF06808"/>
    </source>
</evidence>
<evidence type="ECO:0000256" key="6">
    <source>
        <dbReference type="ARBA" id="ARBA00023136"/>
    </source>
</evidence>
<feature type="transmembrane region" description="Helical" evidence="7">
    <location>
        <begin position="246"/>
        <end position="263"/>
    </location>
</feature>
<reference evidence="9 11" key="1">
    <citation type="submission" date="2014-09" db="EMBL/GenBank/DDBJ databases">
        <authorList>
            <person name="McGinnis J.M."/>
            <person name="Wolfgang W.J."/>
        </authorList>
    </citation>
    <scope>NUCLEOTIDE SEQUENCE [LARGE SCALE GENOMIC DNA]</scope>
    <source>
        <strain evidence="9 11">JCM 14014</strain>
    </source>
</reference>
<keyword evidence="4 7" id="KW-0812">Transmembrane</keyword>
<dbReference type="RefSeq" id="WP_036743294.1">
    <property type="nucleotide sequence ID" value="NZ_FOJO01000028.1"/>
</dbReference>
<dbReference type="GO" id="GO:0022857">
    <property type="term" value="F:transmembrane transporter activity"/>
    <property type="evidence" value="ECO:0007669"/>
    <property type="project" value="UniProtKB-UniRule"/>
</dbReference>
<dbReference type="PANTHER" id="PTHR33362">
    <property type="entry name" value="SIALIC ACID TRAP TRANSPORTER PERMEASE PROTEIN SIAT-RELATED"/>
    <property type="match status" value="1"/>
</dbReference>
<feature type="transmembrane region" description="Helical" evidence="7">
    <location>
        <begin position="320"/>
        <end position="349"/>
    </location>
</feature>
<dbReference type="Pfam" id="PF06808">
    <property type="entry name" value="DctM"/>
    <property type="match status" value="1"/>
</dbReference>